<protein>
    <recommendedName>
        <fullName evidence="1">DUF5672 domain-containing protein</fullName>
    </recommendedName>
</protein>
<evidence type="ECO:0000313" key="3">
    <source>
        <dbReference type="EMBL" id="CAF4294584.1"/>
    </source>
</evidence>
<organism evidence="2 4">
    <name type="scientific">Didymodactylos carnosus</name>
    <dbReference type="NCBI Taxonomy" id="1234261"/>
    <lineage>
        <taxon>Eukaryota</taxon>
        <taxon>Metazoa</taxon>
        <taxon>Spiralia</taxon>
        <taxon>Gnathifera</taxon>
        <taxon>Rotifera</taxon>
        <taxon>Eurotatoria</taxon>
        <taxon>Bdelloidea</taxon>
        <taxon>Philodinida</taxon>
        <taxon>Philodinidae</taxon>
        <taxon>Didymodactylos</taxon>
    </lineage>
</organism>
<dbReference type="InterPro" id="IPR043729">
    <property type="entry name" value="DUF5672"/>
</dbReference>
<reference evidence="2" key="1">
    <citation type="submission" date="2021-02" db="EMBL/GenBank/DDBJ databases">
        <authorList>
            <person name="Nowell W R."/>
        </authorList>
    </citation>
    <scope>NUCLEOTIDE SEQUENCE</scope>
</reference>
<evidence type="ECO:0000313" key="2">
    <source>
        <dbReference type="EMBL" id="CAF1400724.1"/>
    </source>
</evidence>
<feature type="domain" description="DUF5672" evidence="1">
    <location>
        <begin position="101"/>
        <end position="226"/>
    </location>
</feature>
<gene>
    <name evidence="2" type="ORF">GPM918_LOCUS33250</name>
    <name evidence="3" type="ORF">SRO942_LOCUS33931</name>
</gene>
<name>A0A815L2X4_9BILA</name>
<proteinExistence type="predicted"/>
<dbReference type="Pfam" id="PF18922">
    <property type="entry name" value="DUF5672"/>
    <property type="match status" value="1"/>
</dbReference>
<evidence type="ECO:0000259" key="1">
    <source>
        <dbReference type="Pfam" id="PF18922"/>
    </source>
</evidence>
<dbReference type="EMBL" id="CAJOBC010082946">
    <property type="protein sequence ID" value="CAF4294584.1"/>
    <property type="molecule type" value="Genomic_DNA"/>
</dbReference>
<comment type="caution">
    <text evidence="2">The sequence shown here is derived from an EMBL/GenBank/DDBJ whole genome shotgun (WGS) entry which is preliminary data.</text>
</comment>
<dbReference type="Proteomes" id="UP000663829">
    <property type="component" value="Unassembled WGS sequence"/>
</dbReference>
<dbReference type="OrthoDB" id="10025998at2759"/>
<keyword evidence="4" id="KW-1185">Reference proteome</keyword>
<evidence type="ECO:0000313" key="4">
    <source>
        <dbReference type="Proteomes" id="UP000663829"/>
    </source>
</evidence>
<sequence>MQKTTTVSTWKTECNKFQRLETGFYPNSASIVDFRISALLITIILNVLQHIPTSWPIQIFHSKQNFYFLSNSTGLKPYVSTGKIILEELDELSITTNWQDFTNRLFTNLSFWQRIRSEKVLVFQYDSVFCSNSAHKIQDYLQWDYVGAPWHSDLHAPVPVGNGGFSLRSRSKTLELLKQMTYDSSLPEDVWYAVHLPKVNASVAPEHIARTFSAESVFYETPMGVHKLIMNPTDTKKLCEACPEARFIPPYCK</sequence>
<dbReference type="EMBL" id="CAJNOQ010017526">
    <property type="protein sequence ID" value="CAF1400724.1"/>
    <property type="molecule type" value="Genomic_DNA"/>
</dbReference>
<accession>A0A815L2X4</accession>
<dbReference type="AlphaFoldDB" id="A0A815L2X4"/>
<dbReference type="Proteomes" id="UP000681722">
    <property type="component" value="Unassembled WGS sequence"/>
</dbReference>